<name>A0ABT3CTS4_9BACT</name>
<feature type="transmembrane region" description="Helical" evidence="1">
    <location>
        <begin position="294"/>
        <end position="311"/>
    </location>
</feature>
<organism evidence="2 3">
    <name type="scientific">Reichenbachiella ulvae</name>
    <dbReference type="NCBI Taxonomy" id="2980104"/>
    <lineage>
        <taxon>Bacteria</taxon>
        <taxon>Pseudomonadati</taxon>
        <taxon>Bacteroidota</taxon>
        <taxon>Cytophagia</taxon>
        <taxon>Cytophagales</taxon>
        <taxon>Reichenbachiellaceae</taxon>
        <taxon>Reichenbachiella</taxon>
    </lineage>
</organism>
<dbReference type="Proteomes" id="UP001300692">
    <property type="component" value="Unassembled WGS sequence"/>
</dbReference>
<keyword evidence="2" id="KW-0645">Protease</keyword>
<keyword evidence="1" id="KW-1133">Transmembrane helix</keyword>
<feature type="transmembrane region" description="Helical" evidence="1">
    <location>
        <begin position="128"/>
        <end position="147"/>
    </location>
</feature>
<sequence length="317" mass="37404">MKQLTRYLRTYVSEYYHPGLYLSVALLLVASIAFNYAVNFENSIIDSYFGSWWRWPMYFATMAFPFLITCVFLHLFGLQTTWWRSKEYWFLFVIGFAIISFQRSFSFFDFIVGDMHRYDRLFTLKVIYKARSILFTTLPLLLFYYFYERKRDEQRSWYGLNFKPFDFRPYAVLILVVFVGIAIASFLGDLTNYYPRYLRTGGERFARLHDLPSWIPVLTYESIYGLGFLGVEFFFRGFLVIGFSRILGGHAVIAMVGSYVFLHFGKPISECISSAFGGYLIGILAYYSRHIWGGVVLHVALAWFMELFAWLQKVFND</sequence>
<keyword evidence="2" id="KW-0378">Hydrolase</keyword>
<keyword evidence="1" id="KW-0472">Membrane</keyword>
<evidence type="ECO:0000313" key="3">
    <source>
        <dbReference type="Proteomes" id="UP001300692"/>
    </source>
</evidence>
<accession>A0ABT3CTS4</accession>
<gene>
    <name evidence="2" type="ORF">N7U62_10540</name>
</gene>
<feature type="transmembrane region" description="Helical" evidence="1">
    <location>
        <begin position="214"/>
        <end position="235"/>
    </location>
</feature>
<dbReference type="EMBL" id="JAOYOD010000001">
    <property type="protein sequence ID" value="MCV9387102.1"/>
    <property type="molecule type" value="Genomic_DNA"/>
</dbReference>
<feature type="transmembrane region" description="Helical" evidence="1">
    <location>
        <begin position="242"/>
        <end position="261"/>
    </location>
</feature>
<feature type="transmembrane region" description="Helical" evidence="1">
    <location>
        <begin position="167"/>
        <end position="188"/>
    </location>
</feature>
<dbReference type="RefSeq" id="WP_264137929.1">
    <property type="nucleotide sequence ID" value="NZ_JAOYOD010000001.1"/>
</dbReference>
<evidence type="ECO:0000313" key="2">
    <source>
        <dbReference type="EMBL" id="MCV9387102.1"/>
    </source>
</evidence>
<feature type="transmembrane region" description="Helical" evidence="1">
    <location>
        <begin position="20"/>
        <end position="38"/>
    </location>
</feature>
<keyword evidence="2" id="KW-0482">Metalloprotease</keyword>
<protein>
    <submittedName>
        <fullName evidence="2">CPBP family intramembrane metalloprotease</fullName>
    </submittedName>
</protein>
<keyword evidence="3" id="KW-1185">Reference proteome</keyword>
<evidence type="ECO:0000256" key="1">
    <source>
        <dbReference type="SAM" id="Phobius"/>
    </source>
</evidence>
<keyword evidence="1" id="KW-0812">Transmembrane</keyword>
<proteinExistence type="predicted"/>
<comment type="caution">
    <text evidence="2">The sequence shown here is derived from an EMBL/GenBank/DDBJ whole genome shotgun (WGS) entry which is preliminary data.</text>
</comment>
<feature type="transmembrane region" description="Helical" evidence="1">
    <location>
        <begin position="88"/>
        <end position="108"/>
    </location>
</feature>
<reference evidence="2 3" key="1">
    <citation type="submission" date="2022-10" db="EMBL/GenBank/DDBJ databases">
        <title>Comparative genomics and taxonomic characterization of three novel marine species of genus Reichenbachiella exhibiting antioxidant and polysaccharide degradation activities.</title>
        <authorList>
            <person name="Muhammad N."/>
            <person name="Lee Y.-J."/>
            <person name="Ko J."/>
            <person name="Kim S.-G."/>
        </authorList>
    </citation>
    <scope>NUCLEOTIDE SEQUENCE [LARGE SCALE GENOMIC DNA]</scope>
    <source>
        <strain evidence="2 3">ABR2-5</strain>
    </source>
</reference>
<dbReference type="GO" id="GO:0008237">
    <property type="term" value="F:metallopeptidase activity"/>
    <property type="evidence" value="ECO:0007669"/>
    <property type="project" value="UniProtKB-KW"/>
</dbReference>
<feature type="transmembrane region" description="Helical" evidence="1">
    <location>
        <begin position="58"/>
        <end position="76"/>
    </location>
</feature>